<organism evidence="2 3">
    <name type="scientific">Aquimarina algicola</name>
    <dbReference type="NCBI Taxonomy" id="2589995"/>
    <lineage>
        <taxon>Bacteria</taxon>
        <taxon>Pseudomonadati</taxon>
        <taxon>Bacteroidota</taxon>
        <taxon>Flavobacteriia</taxon>
        <taxon>Flavobacteriales</taxon>
        <taxon>Flavobacteriaceae</taxon>
        <taxon>Aquimarina</taxon>
    </lineage>
</organism>
<keyword evidence="1" id="KW-0472">Membrane</keyword>
<feature type="transmembrane region" description="Helical" evidence="1">
    <location>
        <begin position="101"/>
        <end position="122"/>
    </location>
</feature>
<protein>
    <submittedName>
        <fullName evidence="2">Uncharacterized protein</fullName>
    </submittedName>
</protein>
<dbReference type="AlphaFoldDB" id="A0A504JDW4"/>
<accession>A0A504JDW4</accession>
<dbReference type="RefSeq" id="WP_140592767.1">
    <property type="nucleotide sequence ID" value="NZ_VFWZ01000003.1"/>
</dbReference>
<keyword evidence="1" id="KW-0812">Transmembrane</keyword>
<dbReference type="OrthoDB" id="1162969at2"/>
<comment type="caution">
    <text evidence="2">The sequence shown here is derived from an EMBL/GenBank/DDBJ whole genome shotgun (WGS) entry which is preliminary data.</text>
</comment>
<dbReference type="EMBL" id="VFWZ01000003">
    <property type="protein sequence ID" value="TPN85793.1"/>
    <property type="molecule type" value="Genomic_DNA"/>
</dbReference>
<sequence>MPTTVTIDKQTILIPESGDPCELWVGYFNSLKKYAGAAHARMLWLVTWKANGNIRCTTNPQFNQWLQKNNLDVSNAATRTIADLSQMGSNIRGLGKNLTSVLAWGIPIALVIVLISIGVLVVNTTQKADLSDAAMLLPQGRALTTLKTLTK</sequence>
<evidence type="ECO:0000313" key="2">
    <source>
        <dbReference type="EMBL" id="TPN85793.1"/>
    </source>
</evidence>
<gene>
    <name evidence="2" type="ORF">FHK87_10920</name>
</gene>
<reference evidence="2 3" key="1">
    <citation type="submission" date="2019-06" db="EMBL/GenBank/DDBJ databases">
        <authorList>
            <person name="Meng X."/>
        </authorList>
    </citation>
    <scope>NUCLEOTIDE SEQUENCE [LARGE SCALE GENOMIC DNA]</scope>
    <source>
        <strain evidence="2 3">M625</strain>
    </source>
</reference>
<evidence type="ECO:0000313" key="3">
    <source>
        <dbReference type="Proteomes" id="UP000315540"/>
    </source>
</evidence>
<name>A0A504JDW4_9FLAO</name>
<keyword evidence="1" id="KW-1133">Transmembrane helix</keyword>
<dbReference type="Proteomes" id="UP000315540">
    <property type="component" value="Unassembled WGS sequence"/>
</dbReference>
<keyword evidence="3" id="KW-1185">Reference proteome</keyword>
<proteinExistence type="predicted"/>
<evidence type="ECO:0000256" key="1">
    <source>
        <dbReference type="SAM" id="Phobius"/>
    </source>
</evidence>